<protein>
    <submittedName>
        <fullName evidence="1">Uncharacterized protein</fullName>
    </submittedName>
</protein>
<dbReference type="EMBL" id="LQZT01000012">
    <property type="protein sequence ID" value="OCW57806.1"/>
    <property type="molecule type" value="Genomic_DNA"/>
</dbReference>
<comment type="caution">
    <text evidence="1">The sequence shown here is derived from an EMBL/GenBank/DDBJ whole genome shotgun (WGS) entry which is preliminary data.</text>
</comment>
<organism evidence="1 2">
    <name type="scientific">Hoeflea olei</name>
    <dbReference type="NCBI Taxonomy" id="1480615"/>
    <lineage>
        <taxon>Bacteria</taxon>
        <taxon>Pseudomonadati</taxon>
        <taxon>Pseudomonadota</taxon>
        <taxon>Alphaproteobacteria</taxon>
        <taxon>Hyphomicrobiales</taxon>
        <taxon>Rhizobiaceae</taxon>
        <taxon>Hoeflea</taxon>
    </lineage>
</organism>
<dbReference type="STRING" id="1480615.AWJ14_03145"/>
<dbReference type="Proteomes" id="UP000094795">
    <property type="component" value="Unassembled WGS sequence"/>
</dbReference>
<evidence type="ECO:0000313" key="1">
    <source>
        <dbReference type="EMBL" id="OCW57806.1"/>
    </source>
</evidence>
<dbReference type="RefSeq" id="WP_066178059.1">
    <property type="nucleotide sequence ID" value="NZ_LQZT01000012.1"/>
</dbReference>
<reference evidence="1 2" key="1">
    <citation type="submission" date="2015-12" db="EMBL/GenBank/DDBJ databases">
        <authorList>
            <person name="Shamseldin A."/>
            <person name="Moawad H."/>
            <person name="Abd El-Rahim W.M."/>
            <person name="Sadowsky M.J."/>
        </authorList>
    </citation>
    <scope>NUCLEOTIDE SEQUENCE [LARGE SCALE GENOMIC DNA]</scope>
    <source>
        <strain evidence="1 2">JC234</strain>
    </source>
</reference>
<keyword evidence="2" id="KW-1185">Reference proteome</keyword>
<gene>
    <name evidence="1" type="ORF">AWJ14_03145</name>
</gene>
<proteinExistence type="predicted"/>
<dbReference type="AlphaFoldDB" id="A0A1C1YWP6"/>
<accession>A0A1C1YWP6</accession>
<evidence type="ECO:0000313" key="2">
    <source>
        <dbReference type="Proteomes" id="UP000094795"/>
    </source>
</evidence>
<dbReference type="Pfam" id="PF13289">
    <property type="entry name" value="SIR2_2"/>
    <property type="match status" value="1"/>
</dbReference>
<sequence length="571" mass="60917">MPSAWEITIVETLALLDGEFSEFAQGLANDSYAVWLGAGISLSKVPGLVDIAEGVLEHLRARVDPANDNCRFKRSLDRIIGLVNLSADDRKEVNYAKPVAQWRDRERIAKSLTGVYARMLDQHPQGEPADYLVWDGIGVVARYADPASSPGPEHLGLAGLIMEGVVSDAVSANWDGLVEKAIALLAGAGLGVMQVRVLPDDVKDNTARARLYKFHGCAVLAGQDEALYRDRLVGRASQIHGWADKAENKVIAAKLVDLAVSKSTLMLGLSTQDTNIQNVFVVAQGNLPSHFPTHPPSVILSEQDVGADQLSLLQNFYKLDYCGKAAEIEQASLLRSYGQSLLPALWLHVLAAKLEALVAPAAAGLSEAAHKTLRAALRSLRDATASGVAVRDNEAFMLKALAWAGRATSFFRDGKELEAARGVYTPLSINSVAKTLADPTVASAGLPQLALGLALIGHGKEAGHWTLSLGDPANAKAGAFKVAGPVRSAEIFFAANAQAAARLVAAGHASEDDDAIILHSHEVPPRAVRHPTAAPGRTLRRGRREFSLAELAQGEADLDRLLLRFKGEMAI</sequence>
<dbReference type="OrthoDB" id="9148542at2"/>
<name>A0A1C1YWP6_9HYPH</name>